<dbReference type="AlphaFoldDB" id="A0A8F2VYR5"/>
<dbReference type="Gene3D" id="3.80.10.10">
    <property type="entry name" value="Ribonuclease Inhibitor"/>
    <property type="match status" value="1"/>
</dbReference>
<protein>
    <submittedName>
        <fullName evidence="2">Uncharacterized protein</fullName>
    </submittedName>
</protein>
<feature type="region of interest" description="Disordered" evidence="1">
    <location>
        <begin position="29"/>
        <end position="57"/>
    </location>
</feature>
<dbReference type="SUPFAM" id="SSF52047">
    <property type="entry name" value="RNI-like"/>
    <property type="match status" value="1"/>
</dbReference>
<reference evidence="2" key="1">
    <citation type="submission" date="2021-06" db="EMBL/GenBank/DDBJ databases">
        <title>Candida auris outbreak in lebanese hospital.</title>
        <authorList>
            <person name="Finianos M."/>
        </authorList>
    </citation>
    <scope>NUCLEOTIDE SEQUENCE</scope>
    <source>
        <strain evidence="2">CA7LBN</strain>
    </source>
</reference>
<feature type="region of interest" description="Disordered" evidence="1">
    <location>
        <begin position="127"/>
        <end position="148"/>
    </location>
</feature>
<evidence type="ECO:0000313" key="2">
    <source>
        <dbReference type="EMBL" id="QWW22428.1"/>
    </source>
</evidence>
<sequence>MTTKIETQERLANARNAKRIAIRENAKAVAEDLRRQRKRSNAYKLEKTEHDDEAEPKSDLDYTLQEWKEWSEKHVRKNKSGGYKNLEELAHSTYEKEVSKVTVDKEKYTRVKEGKGTEDVENMVRGLEEATERRRKRRKKGVEETNSINEKNRHLHSCKDPTAQRVIKLLWITCCSDKVIISFPNTETPSSEPFDFVSSMDVYDTIKEHIKYDIAPNHLQLFFSRNPRDYTRFQNYLQDVWTLLDSETVKKYLLAVPILDIELRGNLISTESPTSLVSSILNTFVKLTTLRDANWKSLKLVSTDLGDYFPQKWGRLFEEFRSLQELVLDDNLIRSQHPIEIISLLEGYFKWPLHLRVLSLRRNLISNFSATALKLLPGTLEVLDLENNILEEFGMHGEVRLADELPHLRLINLSNNRGLVKIQPLLLQGAQDRSMDLTIKAENCNLYTPVLTALVEIANFEKVKLII</sequence>
<organism evidence="2">
    <name type="scientific">Candidozyma auris</name>
    <name type="common">Yeast</name>
    <name type="synonym">Candida auris</name>
    <dbReference type="NCBI Taxonomy" id="498019"/>
    <lineage>
        <taxon>Eukaryota</taxon>
        <taxon>Fungi</taxon>
        <taxon>Dikarya</taxon>
        <taxon>Ascomycota</taxon>
        <taxon>Saccharomycotina</taxon>
        <taxon>Pichiomycetes</taxon>
        <taxon>Metschnikowiaceae</taxon>
        <taxon>Candidozyma</taxon>
    </lineage>
</organism>
<name>A0A8F2VYR5_CANAR</name>
<gene>
    <name evidence="2" type="ORF">CA7LBN_001174</name>
</gene>
<evidence type="ECO:0000256" key="1">
    <source>
        <dbReference type="SAM" id="MobiDB-lite"/>
    </source>
</evidence>
<feature type="compositionally biased region" description="Basic and acidic residues" evidence="1">
    <location>
        <begin position="44"/>
        <end position="57"/>
    </location>
</feature>
<proteinExistence type="predicted"/>
<accession>A0A8F2VYR5</accession>
<dbReference type="EMBL" id="CP076749">
    <property type="protein sequence ID" value="QWW22428.1"/>
    <property type="molecule type" value="Genomic_DNA"/>
</dbReference>
<dbReference type="InterPro" id="IPR032675">
    <property type="entry name" value="LRR_dom_sf"/>
</dbReference>
<dbReference type="Proteomes" id="UP000825438">
    <property type="component" value="Chromosome I"/>
</dbReference>